<proteinExistence type="predicted"/>
<dbReference type="EMBL" id="FXZG01000045">
    <property type="protein sequence ID" value="SMY03129.1"/>
    <property type="molecule type" value="Genomic_DNA"/>
</dbReference>
<evidence type="ECO:0000313" key="12">
    <source>
        <dbReference type="Proteomes" id="UP000234300"/>
    </source>
</evidence>
<organism evidence="2 10">
    <name type="scientific">Brevibacterium aurantiacum</name>
    <dbReference type="NCBI Taxonomy" id="273384"/>
    <lineage>
        <taxon>Bacteria</taxon>
        <taxon>Bacillati</taxon>
        <taxon>Actinomycetota</taxon>
        <taxon>Actinomycetes</taxon>
        <taxon>Micrococcales</taxon>
        <taxon>Brevibacteriaceae</taxon>
        <taxon>Brevibacterium</taxon>
    </lineage>
</organism>
<evidence type="ECO:0000313" key="4">
    <source>
        <dbReference type="EMBL" id="PCC52065.1"/>
    </source>
</evidence>
<reference evidence="7 8" key="1">
    <citation type="journal article" date="2017" name="Elife">
        <title>Extensive horizontal gene transfer in cheese-associated bacteria.</title>
        <authorList>
            <person name="Bonham K.S."/>
            <person name="Wolfe B.E."/>
            <person name="Dutton R.J."/>
        </authorList>
    </citation>
    <scope>NUCLEOTIDE SEQUENCE [LARGE SCALE GENOMIC DNA]</scope>
    <source>
        <strain evidence="4 8">738_8</strain>
        <strain evidence="3 7">947_7</strain>
        <strain evidence="2 10">962_8</strain>
        <strain evidence="1 9">JB5</strain>
    </source>
</reference>
<dbReference type="Proteomes" id="UP000217564">
    <property type="component" value="Unassembled WGS sequence"/>
</dbReference>
<sequence>MSKKEHIVIRVNATDFGIPMSFDQWLNRGRRWWKTRADRALNADRLFVIDATNRVRAVGLVDGVLKDREDGSDRVSIEVTSEEDSELIGKIIRRNDSRNPISYVTTIEVVDQ</sequence>
<dbReference type="AlphaFoldDB" id="A0A2A3YPI3"/>
<evidence type="ECO:0000313" key="3">
    <source>
        <dbReference type="EMBL" id="PCC44916.1"/>
    </source>
</evidence>
<dbReference type="EMBL" id="NRGX01000001">
    <property type="protein sequence ID" value="PCC19241.1"/>
    <property type="molecule type" value="Genomic_DNA"/>
</dbReference>
<dbReference type="Proteomes" id="UP000217881">
    <property type="component" value="Unassembled WGS sequence"/>
</dbReference>
<evidence type="ECO:0000313" key="6">
    <source>
        <dbReference type="EMBL" id="SMY05177.1"/>
    </source>
</evidence>
<gene>
    <name evidence="5" type="ORF">BAUR920_03603</name>
    <name evidence="6" type="ORF">BAURA86_03982</name>
    <name evidence="4" type="ORF">CIK59_18640</name>
    <name evidence="3" type="ORF">CIK64_18445</name>
    <name evidence="2" type="ORF">CIK65_18935</name>
    <name evidence="1" type="ORF">CIK79_13670</name>
</gene>
<evidence type="ECO:0000313" key="10">
    <source>
        <dbReference type="Proteomes" id="UP000218620"/>
    </source>
</evidence>
<reference evidence="5 12" key="2">
    <citation type="submission" date="2017-03" db="EMBL/GenBank/DDBJ databases">
        <authorList>
            <person name="Afonso C.L."/>
            <person name="Miller P.J."/>
            <person name="Scott M.A."/>
            <person name="Spackman E."/>
            <person name="Goraichik I."/>
            <person name="Dimitrov K.M."/>
            <person name="Suarez D.L."/>
            <person name="Swayne D.E."/>
        </authorList>
    </citation>
    <scope>NUCLEOTIDE SEQUENCE [LARGE SCALE GENOMIC DNA]</scope>
    <source>
        <strain evidence="6">8</strain>
        <strain evidence="12">8(6)</strain>
        <strain evidence="5">CNRZ 920</strain>
    </source>
</reference>
<evidence type="ECO:0000313" key="7">
    <source>
        <dbReference type="Proteomes" id="UP000217564"/>
    </source>
</evidence>
<accession>A0A2H1KZL9</accession>
<evidence type="ECO:0000313" key="2">
    <source>
        <dbReference type="EMBL" id="PCC41188.1"/>
    </source>
</evidence>
<evidence type="ECO:0000313" key="5">
    <source>
        <dbReference type="EMBL" id="SMY03129.1"/>
    </source>
</evidence>
<dbReference type="Proteomes" id="UP000218377">
    <property type="component" value="Unassembled WGS sequence"/>
</dbReference>
<reference evidence="11" key="3">
    <citation type="submission" date="2017-03" db="EMBL/GenBank/DDBJ databases">
        <authorList>
            <person name="Monnet C."/>
        </authorList>
    </citation>
    <scope>NUCLEOTIDE SEQUENCE [LARGE SCALE GENOMIC DNA]</scope>
    <source>
        <strain evidence="11">CNRZ 920</strain>
    </source>
</reference>
<protein>
    <submittedName>
        <fullName evidence="2">Uncharacterized protein</fullName>
    </submittedName>
</protein>
<dbReference type="RefSeq" id="WP_009885528.1">
    <property type="nucleotide sequence ID" value="NZ_AAGP01000071.1"/>
</dbReference>
<dbReference type="EMBL" id="NRHA01000039">
    <property type="protein sequence ID" value="PCC52065.1"/>
    <property type="molecule type" value="Genomic_DNA"/>
</dbReference>
<dbReference type="EMBL" id="FXZI01000029">
    <property type="protein sequence ID" value="SMY05177.1"/>
    <property type="molecule type" value="Genomic_DNA"/>
</dbReference>
<dbReference type="EMBL" id="NRGP01000040">
    <property type="protein sequence ID" value="PCC44916.1"/>
    <property type="molecule type" value="Genomic_DNA"/>
</dbReference>
<dbReference type="EMBL" id="NRGQ01000057">
    <property type="protein sequence ID" value="PCC41188.1"/>
    <property type="molecule type" value="Genomic_DNA"/>
</dbReference>
<name>A0A2A3YPI3_BREAU</name>
<dbReference type="Proteomes" id="UP000218620">
    <property type="component" value="Unassembled WGS sequence"/>
</dbReference>
<evidence type="ECO:0000313" key="8">
    <source>
        <dbReference type="Proteomes" id="UP000217881"/>
    </source>
</evidence>
<dbReference type="Proteomes" id="UP000234289">
    <property type="component" value="Unassembled WGS sequence"/>
</dbReference>
<accession>A0A2A3YPI3</accession>
<evidence type="ECO:0000313" key="1">
    <source>
        <dbReference type="EMBL" id="PCC19241.1"/>
    </source>
</evidence>
<evidence type="ECO:0000313" key="9">
    <source>
        <dbReference type="Proteomes" id="UP000218377"/>
    </source>
</evidence>
<evidence type="ECO:0000313" key="11">
    <source>
        <dbReference type="Proteomes" id="UP000234289"/>
    </source>
</evidence>
<dbReference type="Proteomes" id="UP000234300">
    <property type="component" value="Unassembled WGS sequence"/>
</dbReference>